<feature type="region of interest" description="Disordered" evidence="1">
    <location>
        <begin position="542"/>
        <end position="565"/>
    </location>
</feature>
<dbReference type="GeneID" id="94291307"/>
<dbReference type="KEGG" id="phet:94291307"/>
<evidence type="ECO:0000313" key="3">
    <source>
        <dbReference type="Proteomes" id="UP000674318"/>
    </source>
</evidence>
<gene>
    <name evidence="2" type="ORF">JKF63_05262</name>
</gene>
<dbReference type="SUPFAM" id="SSF52540">
    <property type="entry name" value="P-loop containing nucleoside triphosphate hydrolases"/>
    <property type="match status" value="1"/>
</dbReference>
<sequence length="754" mass="81974">MPCGLDVDRLADAAGVSSTANTIDVSITVKLVGVVGSSACGKSTLAHQLASRLNSPLYPISTDSFFLDDVCAELGTYEDYRCIDYGAVARWMSALVHAVPRVSVSPPKDSNPSARSPGILGSSTDSGATLFRSRHFEASVQDAWWSHMRLHLTELSRYRRLTAEPAIRTSALATDSIVASAAASASPAPNGALSTEAILARAPQNDGVSDNSSDVSLCAHETEEEDRRRRSVTASTKRQQDDDSTTAYSFLGLRGGADEEAPHAVFPVSHHVIIYVVWEGITLLCNRSVNSFIDYGIAVECDLETACLRRFFRSPRRHLVQRVIDGLAEGYGDTPQDEAHWRQRREQASVLARIVRQVYRPRIEKLWSTRSRERYRAELGIALEQEMRLDGLDAFAGVNCSTPTSSSACFTLRDALHLLSPSCFDPPRPHCLYRPVHAGLRNAMADIDTGTTSPLPAGHCDATDAQLAISVTTASSSVTAGQIGEYSSTCWSPDGLPTAAFQIFWEREFDDWLKQSSSSSSPAPIGAAALGWASLTHNGTRDISRSTAQPVDQQQRRDLSGGLGAASPPQWSAFFDDSGVAYVNRILEERVRLILLQSSPRGERAVEPSCAEAPSTSGIVSPAENAGHELPLAAGSGHNYTAVSAETIASALAPFYYEFRYWFFFEVLYYDQVHRPLQAHRLQWRSVLGGEHCASPNRREGSCGVGDGCGITGALRDLPRPWWTIANGRGVHEMNTDGFIDQIEAISVAIRAIR</sequence>
<evidence type="ECO:0000256" key="1">
    <source>
        <dbReference type="SAM" id="MobiDB-lite"/>
    </source>
</evidence>
<comment type="caution">
    <text evidence="2">The sequence shown here is derived from an EMBL/GenBank/DDBJ whole genome shotgun (WGS) entry which is preliminary data.</text>
</comment>
<dbReference type="AlphaFoldDB" id="A0A836IFZ7"/>
<dbReference type="RefSeq" id="XP_067758232.1">
    <property type="nucleotide sequence ID" value="XM_067901230.1"/>
</dbReference>
<dbReference type="EMBL" id="JAFJZO010000016">
    <property type="protein sequence ID" value="KAG5508764.1"/>
    <property type="molecule type" value="Genomic_DNA"/>
</dbReference>
<dbReference type="InterPro" id="IPR027417">
    <property type="entry name" value="P-loop_NTPase"/>
</dbReference>
<dbReference type="Proteomes" id="UP000674318">
    <property type="component" value="Unassembled WGS sequence"/>
</dbReference>
<dbReference type="Gene3D" id="3.40.50.300">
    <property type="entry name" value="P-loop containing nucleotide triphosphate hydrolases"/>
    <property type="match status" value="1"/>
</dbReference>
<keyword evidence="3" id="KW-1185">Reference proteome</keyword>
<organism evidence="2 3">
    <name type="scientific">Porcisia hertigi</name>
    <dbReference type="NCBI Taxonomy" id="2761500"/>
    <lineage>
        <taxon>Eukaryota</taxon>
        <taxon>Discoba</taxon>
        <taxon>Euglenozoa</taxon>
        <taxon>Kinetoplastea</taxon>
        <taxon>Metakinetoplastina</taxon>
        <taxon>Trypanosomatida</taxon>
        <taxon>Trypanosomatidae</taxon>
        <taxon>Leishmaniinae</taxon>
        <taxon>Porcisia</taxon>
    </lineage>
</organism>
<reference evidence="2 3" key="1">
    <citation type="submission" date="2021-02" db="EMBL/GenBank/DDBJ databases">
        <title>Porcisia hertigi Genome sequencing and assembly.</title>
        <authorList>
            <person name="Almutairi H."/>
            <person name="Gatherer D."/>
        </authorList>
    </citation>
    <scope>NUCLEOTIDE SEQUENCE [LARGE SCALE GENOMIC DNA]</scope>
    <source>
        <strain evidence="2 3">C119</strain>
    </source>
</reference>
<proteinExistence type="predicted"/>
<feature type="region of interest" description="Disordered" evidence="1">
    <location>
        <begin position="102"/>
        <end position="121"/>
    </location>
</feature>
<evidence type="ECO:0000313" key="2">
    <source>
        <dbReference type="EMBL" id="KAG5508764.1"/>
    </source>
</evidence>
<feature type="compositionally biased region" description="Low complexity" evidence="1">
    <location>
        <begin position="205"/>
        <end position="216"/>
    </location>
</feature>
<name>A0A836IFZ7_9TRYP</name>
<dbReference type="OrthoDB" id="10041966at2759"/>
<accession>A0A836IFZ7</accession>
<protein>
    <submittedName>
        <fullName evidence="2">Uncharacterized protein</fullName>
    </submittedName>
</protein>
<feature type="region of interest" description="Disordered" evidence="1">
    <location>
        <begin position="204"/>
        <end position="243"/>
    </location>
</feature>